<dbReference type="InterPro" id="IPR001214">
    <property type="entry name" value="SET_dom"/>
</dbReference>
<dbReference type="OrthoDB" id="42889at2759"/>
<dbReference type="AlphaFoldDB" id="G8BUR9"/>
<keyword evidence="3" id="KW-1185">Reference proteome</keyword>
<dbReference type="PANTHER" id="PTHR13271">
    <property type="entry name" value="UNCHARACTERIZED PUTATIVE METHYLTRANSFERASE"/>
    <property type="match status" value="1"/>
</dbReference>
<sequence length="576" mass="67021">MNDEKLSSLLNWAKENGAIIDDRIGFKYNTNSGFSCFAKNDIKSEEKPLIEIPKNLLITHSLAESHFNTKITEIKLTSKNSNALTQLYLSKLKFSNSNDEEVLHLKPYLDILPSDLEQPYFWGSKLLQLVHQTDLYLILKEIIVKIYNEWIELKEQLNVEQREDEDKNLKGSSADQLLEYLRTYNSNEIKWESFYAYTWATCIFKSRAFPNLVIDDKNVIDINLAFLYPVVDLLNHKNDTRVKWSYNENKVQFVSEEKINVDMELFNNYGNKSNEELLLNYGFIEENNVHDNTRLTLRLETAALVGAQNSGVKFSKEELVKSDCVQFLIDNNGEVPKSLINLFGYLCKLKSEEFTNIRSVLEGIDQLNTILTQKIELFKSISKARSEGFGSSEVKTVQSIKKFANSQKMIYNRAFDNLLKLQKTILKSAKETLSFRSAYKSDQLFSNSLLLTWGITNYEDLKKNDNFREAVLMWMVRISNQNNYKNKFKFNPPKFIFDCFKEKSKSIVIEKEDVAEFLPFHKKLFPALSQKIPEVYGQGDWGIKQFIIASSVYDMLVWTKDITQEPLFIKNEKYLL</sequence>
<evidence type="ECO:0000313" key="2">
    <source>
        <dbReference type="EMBL" id="CCE63501.1"/>
    </source>
</evidence>
<organism evidence="2 3">
    <name type="scientific">Tetrapisispora phaffii (strain ATCC 24235 / CBS 4417 / NBRC 1672 / NRRL Y-8282 / UCD 70-5)</name>
    <name type="common">Yeast</name>
    <name type="synonym">Fabospora phaffii</name>
    <dbReference type="NCBI Taxonomy" id="1071381"/>
    <lineage>
        <taxon>Eukaryota</taxon>
        <taxon>Fungi</taxon>
        <taxon>Dikarya</taxon>
        <taxon>Ascomycota</taxon>
        <taxon>Saccharomycotina</taxon>
        <taxon>Saccharomycetes</taxon>
        <taxon>Saccharomycetales</taxon>
        <taxon>Saccharomycetaceae</taxon>
        <taxon>Tetrapisispora</taxon>
    </lineage>
</organism>
<dbReference type="PANTHER" id="PTHR13271:SF147">
    <property type="entry name" value="PROTEIN-LYSINE N-METHYLTRANSFERASE EFM1-RELATED"/>
    <property type="match status" value="1"/>
</dbReference>
<gene>
    <name evidence="2" type="primary">TPHA0F00140</name>
    <name evidence="2" type="ordered locus">TPHA_0F00140</name>
</gene>
<dbReference type="SUPFAM" id="SSF82199">
    <property type="entry name" value="SET domain"/>
    <property type="match status" value="1"/>
</dbReference>
<name>G8BUR9_TETPH</name>
<accession>G8BUR9</accession>
<evidence type="ECO:0000313" key="3">
    <source>
        <dbReference type="Proteomes" id="UP000005666"/>
    </source>
</evidence>
<dbReference type="eggNOG" id="KOG1337">
    <property type="taxonomic scope" value="Eukaryota"/>
</dbReference>
<dbReference type="Proteomes" id="UP000005666">
    <property type="component" value="Chromosome 6"/>
</dbReference>
<dbReference type="GeneID" id="11535436"/>
<dbReference type="OMA" id="WGIRQFI"/>
<dbReference type="HOGENOM" id="CLU_030667_1_0_1"/>
<feature type="domain" description="SET" evidence="1">
    <location>
        <begin position="22"/>
        <end position="270"/>
    </location>
</feature>
<dbReference type="KEGG" id="tpf:TPHA_0F00140"/>
<evidence type="ECO:0000259" key="1">
    <source>
        <dbReference type="PROSITE" id="PS50280"/>
    </source>
</evidence>
<dbReference type="Gene3D" id="3.90.1410.10">
    <property type="entry name" value="set domain protein methyltransferase, domain 1"/>
    <property type="match status" value="1"/>
</dbReference>
<dbReference type="RefSeq" id="XP_003685935.1">
    <property type="nucleotide sequence ID" value="XM_003685887.1"/>
</dbReference>
<dbReference type="PROSITE" id="PS50280">
    <property type="entry name" value="SET"/>
    <property type="match status" value="1"/>
</dbReference>
<protein>
    <recommendedName>
        <fullName evidence="1">SET domain-containing protein</fullName>
    </recommendedName>
</protein>
<dbReference type="GO" id="GO:0016279">
    <property type="term" value="F:protein-lysine N-methyltransferase activity"/>
    <property type="evidence" value="ECO:0007669"/>
    <property type="project" value="EnsemblFungi"/>
</dbReference>
<dbReference type="EMBL" id="HE612861">
    <property type="protein sequence ID" value="CCE63501.1"/>
    <property type="molecule type" value="Genomic_DNA"/>
</dbReference>
<dbReference type="InterPro" id="IPR050600">
    <property type="entry name" value="SETD3_SETD6_MTase"/>
</dbReference>
<proteinExistence type="predicted"/>
<dbReference type="GO" id="GO:0005634">
    <property type="term" value="C:nucleus"/>
    <property type="evidence" value="ECO:0007669"/>
    <property type="project" value="TreeGrafter"/>
</dbReference>
<reference evidence="2 3" key="1">
    <citation type="journal article" date="2011" name="Proc. Natl. Acad. Sci. U.S.A.">
        <title>Evolutionary erosion of yeast sex chromosomes by mating-type switching accidents.</title>
        <authorList>
            <person name="Gordon J.L."/>
            <person name="Armisen D."/>
            <person name="Proux-Wera E."/>
            <person name="Oheigeartaigh S.S."/>
            <person name="Byrne K.P."/>
            <person name="Wolfe K.H."/>
        </authorList>
    </citation>
    <scope>NUCLEOTIDE SEQUENCE [LARGE SCALE GENOMIC DNA]</scope>
    <source>
        <strain evidence="3">ATCC 24235 / CBS 4417 / NBRC 1672 / NRRL Y-8282 / UCD 70-5</strain>
    </source>
</reference>
<dbReference type="Pfam" id="PF00856">
    <property type="entry name" value="SET"/>
    <property type="match status" value="1"/>
</dbReference>
<dbReference type="InterPro" id="IPR046341">
    <property type="entry name" value="SET_dom_sf"/>
</dbReference>
<dbReference type="STRING" id="1071381.G8BUR9"/>